<gene>
    <name evidence="1" type="ORF">EJ03DRAFT_99748</name>
</gene>
<dbReference type="EMBL" id="ML995836">
    <property type="protein sequence ID" value="KAF2769193.1"/>
    <property type="molecule type" value="Genomic_DNA"/>
</dbReference>
<proteinExistence type="predicted"/>
<evidence type="ECO:0000313" key="2">
    <source>
        <dbReference type="Proteomes" id="UP000799436"/>
    </source>
</evidence>
<keyword evidence="2" id="KW-1185">Reference proteome</keyword>
<sequence>MLRNQWIKSLGMVTQVCLTYAQIINADFFSAINVNVCQEMNGGSGFGRVTFDTNSCDCTGPKTFKARCRRTRPNPREGYIQEYSRDCDPRDPSVLCFPTEDARRNDDCSCVQIDKKIGSKPPHTTTGVACSNPLNAKWDVNIKAIDVYSTIVTTKPQRSEIQGCYTETTRGRRLNNHYPCGSAADNGNVLAFANGDDYHACIETNDDTPDRINFEWVIQSPWGHLKRDDGSNYDLRDLLHIDRTADSKKYRGSVVLLDHLGEELDRYDP</sequence>
<dbReference type="OrthoDB" id="3852378at2759"/>
<organism evidence="1 2">
    <name type="scientific">Teratosphaeria nubilosa</name>
    <dbReference type="NCBI Taxonomy" id="161662"/>
    <lineage>
        <taxon>Eukaryota</taxon>
        <taxon>Fungi</taxon>
        <taxon>Dikarya</taxon>
        <taxon>Ascomycota</taxon>
        <taxon>Pezizomycotina</taxon>
        <taxon>Dothideomycetes</taxon>
        <taxon>Dothideomycetidae</taxon>
        <taxon>Mycosphaerellales</taxon>
        <taxon>Teratosphaeriaceae</taxon>
        <taxon>Teratosphaeria</taxon>
    </lineage>
</organism>
<evidence type="ECO:0000313" key="1">
    <source>
        <dbReference type="EMBL" id="KAF2769193.1"/>
    </source>
</evidence>
<protein>
    <submittedName>
        <fullName evidence="1">Uncharacterized protein</fullName>
    </submittedName>
</protein>
<accession>A0A6G1L8D5</accession>
<reference evidence="1" key="1">
    <citation type="journal article" date="2020" name="Stud. Mycol.">
        <title>101 Dothideomycetes genomes: a test case for predicting lifestyles and emergence of pathogens.</title>
        <authorList>
            <person name="Haridas S."/>
            <person name="Albert R."/>
            <person name="Binder M."/>
            <person name="Bloem J."/>
            <person name="Labutti K."/>
            <person name="Salamov A."/>
            <person name="Andreopoulos B."/>
            <person name="Baker S."/>
            <person name="Barry K."/>
            <person name="Bills G."/>
            <person name="Bluhm B."/>
            <person name="Cannon C."/>
            <person name="Castanera R."/>
            <person name="Culley D."/>
            <person name="Daum C."/>
            <person name="Ezra D."/>
            <person name="Gonzalez J."/>
            <person name="Henrissat B."/>
            <person name="Kuo A."/>
            <person name="Liang C."/>
            <person name="Lipzen A."/>
            <person name="Lutzoni F."/>
            <person name="Magnuson J."/>
            <person name="Mondo S."/>
            <person name="Nolan M."/>
            <person name="Ohm R."/>
            <person name="Pangilinan J."/>
            <person name="Park H.-J."/>
            <person name="Ramirez L."/>
            <person name="Alfaro M."/>
            <person name="Sun H."/>
            <person name="Tritt A."/>
            <person name="Yoshinaga Y."/>
            <person name="Zwiers L.-H."/>
            <person name="Turgeon B."/>
            <person name="Goodwin S."/>
            <person name="Spatafora J."/>
            <person name="Crous P."/>
            <person name="Grigoriev I."/>
        </authorList>
    </citation>
    <scope>NUCLEOTIDE SEQUENCE</scope>
    <source>
        <strain evidence="1">CBS 116005</strain>
    </source>
</reference>
<name>A0A6G1L8D5_9PEZI</name>
<dbReference type="AlphaFoldDB" id="A0A6G1L8D5"/>
<dbReference type="Proteomes" id="UP000799436">
    <property type="component" value="Unassembled WGS sequence"/>
</dbReference>